<keyword evidence="3" id="KW-1185">Reference proteome</keyword>
<feature type="region of interest" description="Disordered" evidence="1">
    <location>
        <begin position="1"/>
        <end position="44"/>
    </location>
</feature>
<evidence type="ECO:0000256" key="1">
    <source>
        <dbReference type="SAM" id="MobiDB-lite"/>
    </source>
</evidence>
<dbReference type="EMBL" id="JAHIBW010000024">
    <property type="protein sequence ID" value="KAG7298364.1"/>
    <property type="molecule type" value="Genomic_DNA"/>
</dbReference>
<evidence type="ECO:0000313" key="2">
    <source>
        <dbReference type="EMBL" id="KAG7298364.1"/>
    </source>
</evidence>
<proteinExistence type="predicted"/>
<gene>
    <name evidence="2" type="ORF">JYU34_017979</name>
</gene>
<protein>
    <submittedName>
        <fullName evidence="2">Uncharacterized protein</fullName>
    </submittedName>
</protein>
<comment type="caution">
    <text evidence="2">The sequence shown here is derived from an EMBL/GenBank/DDBJ whole genome shotgun (WGS) entry which is preliminary data.</text>
</comment>
<organism evidence="2 3">
    <name type="scientific">Plutella xylostella</name>
    <name type="common">Diamondback moth</name>
    <name type="synonym">Plutella maculipennis</name>
    <dbReference type="NCBI Taxonomy" id="51655"/>
    <lineage>
        <taxon>Eukaryota</taxon>
        <taxon>Metazoa</taxon>
        <taxon>Ecdysozoa</taxon>
        <taxon>Arthropoda</taxon>
        <taxon>Hexapoda</taxon>
        <taxon>Insecta</taxon>
        <taxon>Pterygota</taxon>
        <taxon>Neoptera</taxon>
        <taxon>Endopterygota</taxon>
        <taxon>Lepidoptera</taxon>
        <taxon>Glossata</taxon>
        <taxon>Ditrysia</taxon>
        <taxon>Yponomeutoidea</taxon>
        <taxon>Plutellidae</taxon>
        <taxon>Plutella</taxon>
    </lineage>
</organism>
<evidence type="ECO:0000313" key="3">
    <source>
        <dbReference type="Proteomes" id="UP000823941"/>
    </source>
</evidence>
<name>A0ABQ7PZF4_PLUXY</name>
<feature type="compositionally biased region" description="Low complexity" evidence="1">
    <location>
        <begin position="22"/>
        <end position="34"/>
    </location>
</feature>
<accession>A0ABQ7PZF4</accession>
<dbReference type="Proteomes" id="UP000823941">
    <property type="component" value="Chromosome 24"/>
</dbReference>
<reference evidence="2 3" key="1">
    <citation type="submission" date="2021-06" db="EMBL/GenBank/DDBJ databases">
        <title>A haploid diamondback moth (Plutella xylostella L.) genome assembly resolves 31 chromosomes and identifies a diamide resistance mutation.</title>
        <authorList>
            <person name="Ward C.M."/>
            <person name="Perry K.D."/>
            <person name="Baker G."/>
            <person name="Powis K."/>
            <person name="Heckel D.G."/>
            <person name="Baxter S.W."/>
        </authorList>
    </citation>
    <scope>NUCLEOTIDE SEQUENCE [LARGE SCALE GENOMIC DNA]</scope>
    <source>
        <strain evidence="2 3">LV</strain>
        <tissue evidence="2">Single pupa</tissue>
    </source>
</reference>
<sequence>MVEASDSATAGVGERVRRRGQAPRPAALAHAPARSLIPPDHPVLPLRQTTLNQLSIFH</sequence>